<dbReference type="AlphaFoldDB" id="B0SW00"/>
<dbReference type="OrthoDB" id="9804993at2"/>
<dbReference type="Pfam" id="PF06821">
    <property type="entry name" value="Ser_hydrolase"/>
    <property type="match status" value="1"/>
</dbReference>
<dbReference type="InterPro" id="IPR010662">
    <property type="entry name" value="RBBP9/YdeN"/>
</dbReference>
<dbReference type="Gene3D" id="3.40.50.1820">
    <property type="entry name" value="alpha/beta hydrolase"/>
    <property type="match status" value="1"/>
</dbReference>
<dbReference type="PANTHER" id="PTHR15394:SF3">
    <property type="entry name" value="SERINE HYDROLASE RBBP9"/>
    <property type="match status" value="1"/>
</dbReference>
<dbReference type="HOGENOM" id="CLU_092797_0_0_5"/>
<organism evidence="1">
    <name type="scientific">Caulobacter sp. (strain K31)</name>
    <dbReference type="NCBI Taxonomy" id="366602"/>
    <lineage>
        <taxon>Bacteria</taxon>
        <taxon>Pseudomonadati</taxon>
        <taxon>Pseudomonadota</taxon>
        <taxon>Alphaproteobacteria</taxon>
        <taxon>Caulobacterales</taxon>
        <taxon>Caulobacteraceae</taxon>
        <taxon>Caulobacter</taxon>
    </lineage>
</organism>
<proteinExistence type="predicted"/>
<name>B0SW00_CAUSK</name>
<dbReference type="KEGG" id="cak:Caul_3919"/>
<reference evidence="1" key="1">
    <citation type="submission" date="2008-01" db="EMBL/GenBank/DDBJ databases">
        <title>Complete sequence of chromosome of Caulobacter sp. K31.</title>
        <authorList>
            <consortium name="US DOE Joint Genome Institute"/>
            <person name="Copeland A."/>
            <person name="Lucas S."/>
            <person name="Lapidus A."/>
            <person name="Barry K."/>
            <person name="Glavina del Rio T."/>
            <person name="Dalin E."/>
            <person name="Tice H."/>
            <person name="Pitluck S."/>
            <person name="Bruce D."/>
            <person name="Goodwin L."/>
            <person name="Thompson L.S."/>
            <person name="Brettin T."/>
            <person name="Detter J.C."/>
            <person name="Han C."/>
            <person name="Schmutz J."/>
            <person name="Larimer F."/>
            <person name="Land M."/>
            <person name="Hauser L."/>
            <person name="Kyrpides N."/>
            <person name="Kim E."/>
            <person name="Stephens C."/>
            <person name="Richardson P."/>
        </authorList>
    </citation>
    <scope>NUCLEOTIDE SEQUENCE [LARGE SCALE GENOMIC DNA]</scope>
    <source>
        <strain evidence="1">K31</strain>
    </source>
</reference>
<dbReference type="InterPro" id="IPR029058">
    <property type="entry name" value="AB_hydrolase_fold"/>
</dbReference>
<evidence type="ECO:0008006" key="2">
    <source>
        <dbReference type="Google" id="ProtNLM"/>
    </source>
</evidence>
<gene>
    <name evidence="1" type="ordered locus">Caul_3919</name>
</gene>
<dbReference type="SUPFAM" id="SSF53474">
    <property type="entry name" value="alpha/beta-Hydrolases"/>
    <property type="match status" value="1"/>
</dbReference>
<protein>
    <recommendedName>
        <fullName evidence="2">Alpha/beta hydrolase</fullName>
    </recommendedName>
</protein>
<sequence>MTRQLLFVQGGGEDTHDAWDSKLVESLERELGSDYEIRYPRMPDEGDPQFARWKTALREELCKLEDGAVLVGHSIGATILVHTLAEEPPQRPPAGIFLVSMPFIGEGGWPSDEIRTKPDLGAKLPARSPVYLYHGDADETVPAKHADLNAKAIPQAVARKLPGRDHQLDNDMSEVAADIREATAPTR</sequence>
<dbReference type="eggNOG" id="COG1073">
    <property type="taxonomic scope" value="Bacteria"/>
</dbReference>
<dbReference type="GO" id="GO:0016787">
    <property type="term" value="F:hydrolase activity"/>
    <property type="evidence" value="ECO:0007669"/>
    <property type="project" value="InterPro"/>
</dbReference>
<evidence type="ECO:0000313" key="1">
    <source>
        <dbReference type="EMBL" id="ABZ73044.1"/>
    </source>
</evidence>
<accession>B0SW00</accession>
<dbReference type="EMBL" id="CP000927">
    <property type="protein sequence ID" value="ABZ73044.1"/>
    <property type="molecule type" value="Genomic_DNA"/>
</dbReference>
<dbReference type="PANTHER" id="PTHR15394">
    <property type="entry name" value="SERINE HYDROLASE RBBP9"/>
    <property type="match status" value="1"/>
</dbReference>